<dbReference type="AlphaFoldDB" id="A0A498K8R4"/>
<dbReference type="InterPro" id="IPR036047">
    <property type="entry name" value="F-box-like_dom_sf"/>
</dbReference>
<evidence type="ECO:0000313" key="3">
    <source>
        <dbReference type="Proteomes" id="UP000290289"/>
    </source>
</evidence>
<dbReference type="Gene3D" id="1.20.1280.50">
    <property type="match status" value="1"/>
</dbReference>
<dbReference type="SUPFAM" id="SSF81383">
    <property type="entry name" value="F-box domain"/>
    <property type="match status" value="1"/>
</dbReference>
<organism evidence="2 3">
    <name type="scientific">Malus domestica</name>
    <name type="common">Apple</name>
    <name type="synonym">Pyrus malus</name>
    <dbReference type="NCBI Taxonomy" id="3750"/>
    <lineage>
        <taxon>Eukaryota</taxon>
        <taxon>Viridiplantae</taxon>
        <taxon>Streptophyta</taxon>
        <taxon>Embryophyta</taxon>
        <taxon>Tracheophyta</taxon>
        <taxon>Spermatophyta</taxon>
        <taxon>Magnoliopsida</taxon>
        <taxon>eudicotyledons</taxon>
        <taxon>Gunneridae</taxon>
        <taxon>Pentapetalae</taxon>
        <taxon>rosids</taxon>
        <taxon>fabids</taxon>
        <taxon>Rosales</taxon>
        <taxon>Rosaceae</taxon>
        <taxon>Amygdaloideae</taxon>
        <taxon>Maleae</taxon>
        <taxon>Malus</taxon>
    </lineage>
</organism>
<dbReference type="Proteomes" id="UP000290289">
    <property type="component" value="Chromosome 3"/>
</dbReference>
<dbReference type="Pfam" id="PF12937">
    <property type="entry name" value="F-box-like"/>
    <property type="match status" value="1"/>
</dbReference>
<dbReference type="InterPro" id="IPR050796">
    <property type="entry name" value="SCF_F-box_component"/>
</dbReference>
<proteinExistence type="predicted"/>
<dbReference type="CDD" id="cd22157">
    <property type="entry name" value="F-box_AtFBW1-like"/>
    <property type="match status" value="1"/>
</dbReference>
<dbReference type="InterPro" id="IPR001810">
    <property type="entry name" value="F-box_dom"/>
</dbReference>
<dbReference type="PROSITE" id="PS50181">
    <property type="entry name" value="FBOX"/>
    <property type="match status" value="1"/>
</dbReference>
<gene>
    <name evidence="2" type="ORF">DVH24_038195</name>
</gene>
<protein>
    <recommendedName>
        <fullName evidence="1">F-box domain-containing protein</fullName>
    </recommendedName>
</protein>
<dbReference type="PANTHER" id="PTHR31672:SF6">
    <property type="entry name" value="F-BOX DOMAIN-CONTAINING PROTEIN"/>
    <property type="match status" value="1"/>
</dbReference>
<keyword evidence="3" id="KW-1185">Reference proteome</keyword>
<accession>A0A498K8R4</accession>
<feature type="domain" description="F-box" evidence="1">
    <location>
        <begin position="1"/>
        <end position="47"/>
    </location>
</feature>
<comment type="caution">
    <text evidence="2">The sequence shown here is derived from an EMBL/GenBank/DDBJ whole genome shotgun (WGS) entry which is preliminary data.</text>
</comment>
<evidence type="ECO:0000259" key="1">
    <source>
        <dbReference type="PROSITE" id="PS50181"/>
    </source>
</evidence>
<dbReference type="SMART" id="SM00256">
    <property type="entry name" value="FBOX"/>
    <property type="match status" value="1"/>
</dbReference>
<dbReference type="EMBL" id="RDQH01000329">
    <property type="protein sequence ID" value="RXI03921.1"/>
    <property type="molecule type" value="Genomic_DNA"/>
</dbReference>
<reference evidence="2 3" key="1">
    <citation type="submission" date="2018-10" db="EMBL/GenBank/DDBJ databases">
        <title>A high-quality apple genome assembly.</title>
        <authorList>
            <person name="Hu J."/>
        </authorList>
    </citation>
    <scope>NUCLEOTIDE SEQUENCE [LARGE SCALE GENOMIC DNA]</scope>
    <source>
        <strain evidence="3">cv. HFTH1</strain>
        <tissue evidence="2">Young leaf</tissue>
    </source>
</reference>
<dbReference type="PANTHER" id="PTHR31672">
    <property type="entry name" value="BNACNNG10540D PROTEIN"/>
    <property type="match status" value="1"/>
</dbReference>
<name>A0A498K8R4_MALDO</name>
<evidence type="ECO:0000313" key="2">
    <source>
        <dbReference type="EMBL" id="RXI03921.1"/>
    </source>
</evidence>
<sequence>MARNLPEEIVHDILYRLPPKSLIRCASVCKPWNSITSTVQSLLITSLAPNSAYSTVPRAILSSNVNVRADEQREEHYNLHYDNHAFDEYCKLEFPIVPKMNKFLRVDGICNGLVFLADDNDRLGYTFMLCNPSIRKSVTLPKPHLSFKPIGRYHACIGFGFDAVTNDYKACRRLKNGDYEDFILAYDLGSDSFRGIMAPKSFHSSWTSQLSVSGDGKSIALFQPYLTNTEKLCFNIWVMKEYGKEESWTKLTTLSPSGPQRGVRYRPLCFRKCGDVVLAPTYGYWDDTDITMLNLMLRASSYLTRPMQFLTEEKNSEITGNSSFYIVAVQGADHLFYEHFQTSP</sequence>